<feature type="transmembrane region" description="Helical" evidence="7">
    <location>
        <begin position="179"/>
        <end position="200"/>
    </location>
</feature>
<evidence type="ECO:0000256" key="2">
    <source>
        <dbReference type="ARBA" id="ARBA00022448"/>
    </source>
</evidence>
<evidence type="ECO:0000256" key="3">
    <source>
        <dbReference type="ARBA" id="ARBA00022475"/>
    </source>
</evidence>
<dbReference type="Pfam" id="PF00528">
    <property type="entry name" value="BPD_transp_1"/>
    <property type="match status" value="1"/>
</dbReference>
<comment type="similarity">
    <text evidence="7">Belongs to the binding-protein-dependent transport system permease family.</text>
</comment>
<organism evidence="9 10">
    <name type="scientific">Ammoniphilus resinae</name>
    <dbReference type="NCBI Taxonomy" id="861532"/>
    <lineage>
        <taxon>Bacteria</taxon>
        <taxon>Bacillati</taxon>
        <taxon>Bacillota</taxon>
        <taxon>Bacilli</taxon>
        <taxon>Bacillales</taxon>
        <taxon>Paenibacillaceae</taxon>
        <taxon>Aneurinibacillus group</taxon>
        <taxon>Ammoniphilus</taxon>
    </lineage>
</organism>
<proteinExistence type="inferred from homology"/>
<dbReference type="RefSeq" id="WP_245203752.1">
    <property type="nucleotide sequence ID" value="NZ_JAGGKT010000006.1"/>
</dbReference>
<dbReference type="PANTHER" id="PTHR30151">
    <property type="entry name" value="ALKANE SULFONATE ABC TRANSPORTER-RELATED, MEMBRANE SUBUNIT"/>
    <property type="match status" value="1"/>
</dbReference>
<dbReference type="PANTHER" id="PTHR30151:SF0">
    <property type="entry name" value="ABC TRANSPORTER PERMEASE PROTEIN MJ0413-RELATED"/>
    <property type="match status" value="1"/>
</dbReference>
<feature type="transmembrane region" description="Helical" evidence="7">
    <location>
        <begin position="277"/>
        <end position="298"/>
    </location>
</feature>
<comment type="subcellular location">
    <subcellularLocation>
        <location evidence="1 7">Cell membrane</location>
        <topology evidence="1 7">Multi-pass membrane protein</topology>
    </subcellularLocation>
</comment>
<dbReference type="CDD" id="cd06261">
    <property type="entry name" value="TM_PBP2"/>
    <property type="match status" value="1"/>
</dbReference>
<evidence type="ECO:0000256" key="7">
    <source>
        <dbReference type="RuleBase" id="RU363032"/>
    </source>
</evidence>
<keyword evidence="2 7" id="KW-0813">Transport</keyword>
<dbReference type="Proteomes" id="UP001519343">
    <property type="component" value="Unassembled WGS sequence"/>
</dbReference>
<feature type="transmembrane region" description="Helical" evidence="7">
    <location>
        <begin position="155"/>
        <end position="173"/>
    </location>
</feature>
<evidence type="ECO:0000256" key="6">
    <source>
        <dbReference type="ARBA" id="ARBA00023136"/>
    </source>
</evidence>
<feature type="domain" description="ABC transmembrane type-1" evidence="8">
    <location>
        <begin position="118"/>
        <end position="299"/>
    </location>
</feature>
<feature type="transmembrane region" description="Helical" evidence="7">
    <location>
        <begin position="124"/>
        <end position="143"/>
    </location>
</feature>
<evidence type="ECO:0000259" key="8">
    <source>
        <dbReference type="PROSITE" id="PS50928"/>
    </source>
</evidence>
<keyword evidence="6 7" id="KW-0472">Membrane</keyword>
<dbReference type="SUPFAM" id="SSF161098">
    <property type="entry name" value="MetI-like"/>
    <property type="match status" value="1"/>
</dbReference>
<evidence type="ECO:0000256" key="4">
    <source>
        <dbReference type="ARBA" id="ARBA00022692"/>
    </source>
</evidence>
<dbReference type="Gene3D" id="1.10.3720.10">
    <property type="entry name" value="MetI-like"/>
    <property type="match status" value="1"/>
</dbReference>
<feature type="transmembrane region" description="Helical" evidence="7">
    <location>
        <begin position="67"/>
        <end position="85"/>
    </location>
</feature>
<dbReference type="EMBL" id="JAGGKT010000006">
    <property type="protein sequence ID" value="MBP1932435.1"/>
    <property type="molecule type" value="Genomic_DNA"/>
</dbReference>
<protein>
    <submittedName>
        <fullName evidence="9">NitT/TauT family transport system permease protein</fullName>
    </submittedName>
</protein>
<keyword evidence="10" id="KW-1185">Reference proteome</keyword>
<evidence type="ECO:0000313" key="9">
    <source>
        <dbReference type="EMBL" id="MBP1932435.1"/>
    </source>
</evidence>
<feature type="transmembrane region" description="Helical" evidence="7">
    <location>
        <begin position="7"/>
        <end position="25"/>
    </location>
</feature>
<gene>
    <name evidence="9" type="ORF">J2Z37_002436</name>
</gene>
<dbReference type="PROSITE" id="PS50928">
    <property type="entry name" value="ABC_TM1"/>
    <property type="match status" value="1"/>
</dbReference>
<dbReference type="InterPro" id="IPR035906">
    <property type="entry name" value="MetI-like_sf"/>
</dbReference>
<dbReference type="InterPro" id="IPR000515">
    <property type="entry name" value="MetI-like"/>
</dbReference>
<evidence type="ECO:0000313" key="10">
    <source>
        <dbReference type="Proteomes" id="UP001519343"/>
    </source>
</evidence>
<keyword evidence="4 7" id="KW-0812">Transmembrane</keyword>
<name>A0ABS4GQ84_9BACL</name>
<comment type="caution">
    <text evidence="9">The sequence shown here is derived from an EMBL/GenBank/DDBJ whole genome shotgun (WGS) entry which is preliminary data.</text>
</comment>
<keyword evidence="5 7" id="KW-1133">Transmembrane helix</keyword>
<feature type="transmembrane region" description="Helical" evidence="7">
    <location>
        <begin position="37"/>
        <end position="55"/>
    </location>
</feature>
<keyword evidence="3" id="KW-1003">Cell membrane</keyword>
<sequence>MSFRIGIRAVVSLVLWALAAIFVQFFPNSEETPTGSLFIFVLAVIAVLLVSYLLLSKNPEKNQKKQALADVSSVFAVVLIVWEAMTAKWRVVDAFIFPSPGTVFGNLWTDRVELLGHIAASTKLLITGFGFALILGVFIGLLAGSNQRVQGLVKSLANIASPIPPIVYIPYAITILPSFFMSSVFVIFLGAFWPILINTINGVGQIEHRLIDSARTLQLSPWTLFRRVLFPGALPGIFSGATVGLVFAFILLTAAELIGGTAGLGYYVKYFTDFGDYSRVVVGIIVIGFYVTILMTLLQRIERYCLRWKQR</sequence>
<evidence type="ECO:0000256" key="5">
    <source>
        <dbReference type="ARBA" id="ARBA00022989"/>
    </source>
</evidence>
<feature type="transmembrane region" description="Helical" evidence="7">
    <location>
        <begin position="228"/>
        <end position="257"/>
    </location>
</feature>
<evidence type="ECO:0000256" key="1">
    <source>
        <dbReference type="ARBA" id="ARBA00004651"/>
    </source>
</evidence>
<reference evidence="9 10" key="1">
    <citation type="submission" date="2021-03" db="EMBL/GenBank/DDBJ databases">
        <title>Genomic Encyclopedia of Type Strains, Phase IV (KMG-IV): sequencing the most valuable type-strain genomes for metagenomic binning, comparative biology and taxonomic classification.</title>
        <authorList>
            <person name="Goeker M."/>
        </authorList>
    </citation>
    <scope>NUCLEOTIDE SEQUENCE [LARGE SCALE GENOMIC DNA]</scope>
    <source>
        <strain evidence="9 10">DSM 24738</strain>
    </source>
</reference>
<accession>A0ABS4GQ84</accession>